<dbReference type="RefSeq" id="WP_341406226.1">
    <property type="nucleotide sequence ID" value="NZ_JBBUKT010000007.1"/>
</dbReference>
<evidence type="ECO:0000313" key="6">
    <source>
        <dbReference type="Proteomes" id="UP001371305"/>
    </source>
</evidence>
<dbReference type="InterPro" id="IPR011050">
    <property type="entry name" value="Pectin_lyase_fold/virulence"/>
</dbReference>
<dbReference type="SUPFAM" id="SSF48230">
    <property type="entry name" value="Chondroitin AC/alginate lyase"/>
    <property type="match status" value="1"/>
</dbReference>
<proteinExistence type="predicted"/>
<dbReference type="Pfam" id="PF05426">
    <property type="entry name" value="Alginate_lyase"/>
    <property type="match status" value="1"/>
</dbReference>
<evidence type="ECO:0000256" key="3">
    <source>
        <dbReference type="SAM" id="SignalP"/>
    </source>
</evidence>
<dbReference type="InterPro" id="IPR008397">
    <property type="entry name" value="Alginate_lyase_dom"/>
</dbReference>
<feature type="chain" id="PRO_5046120366" evidence="3">
    <location>
        <begin position="18"/>
        <end position="815"/>
    </location>
</feature>
<dbReference type="Pfam" id="PF14592">
    <property type="entry name" value="Chondroitinas_B"/>
    <property type="match status" value="1"/>
</dbReference>
<feature type="domain" description="Alginate lyase" evidence="4">
    <location>
        <begin position="478"/>
        <end position="753"/>
    </location>
</feature>
<keyword evidence="6" id="KW-1185">Reference proteome</keyword>
<evidence type="ECO:0000256" key="1">
    <source>
        <dbReference type="ARBA" id="ARBA00022729"/>
    </source>
</evidence>
<comment type="caution">
    <text evidence="5">The sequence shown here is derived from an EMBL/GenBank/DDBJ whole genome shotgun (WGS) entry which is preliminary data.</text>
</comment>
<evidence type="ECO:0000313" key="5">
    <source>
        <dbReference type="EMBL" id="MEK7952469.1"/>
    </source>
</evidence>
<feature type="signal peptide" evidence="3">
    <location>
        <begin position="1"/>
        <end position="17"/>
    </location>
</feature>
<name>A0ABU9AXH9_9BACT</name>
<dbReference type="CDD" id="cd14251">
    <property type="entry name" value="PL-6"/>
    <property type="match status" value="1"/>
</dbReference>
<organism evidence="5 6">
    <name type="scientific">Luteolibacter soli</name>
    <dbReference type="NCBI Taxonomy" id="3135280"/>
    <lineage>
        <taxon>Bacteria</taxon>
        <taxon>Pseudomonadati</taxon>
        <taxon>Verrucomicrobiota</taxon>
        <taxon>Verrucomicrobiia</taxon>
        <taxon>Verrucomicrobiales</taxon>
        <taxon>Verrucomicrobiaceae</taxon>
        <taxon>Luteolibacter</taxon>
    </lineage>
</organism>
<dbReference type="GO" id="GO:0016829">
    <property type="term" value="F:lyase activity"/>
    <property type="evidence" value="ECO:0007669"/>
    <property type="project" value="UniProtKB-KW"/>
</dbReference>
<accession>A0ABU9AXH9</accession>
<dbReference type="Proteomes" id="UP001371305">
    <property type="component" value="Unassembled WGS sequence"/>
</dbReference>
<reference evidence="5 6" key="1">
    <citation type="submission" date="2024-04" db="EMBL/GenBank/DDBJ databases">
        <title>Luteolibacter sp. isolated from soil.</title>
        <authorList>
            <person name="An J."/>
        </authorList>
    </citation>
    <scope>NUCLEOTIDE SEQUENCE [LARGE SCALE GENOMIC DNA]</scope>
    <source>
        <strain evidence="5 6">Y139</strain>
    </source>
</reference>
<evidence type="ECO:0000259" key="4">
    <source>
        <dbReference type="Pfam" id="PF05426"/>
    </source>
</evidence>
<keyword evidence="1 3" id="KW-0732">Signal</keyword>
<gene>
    <name evidence="5" type="ORF">WKV53_18295</name>
</gene>
<dbReference type="InterPro" id="IPR008929">
    <property type="entry name" value="Chondroitin_lyas"/>
</dbReference>
<evidence type="ECO:0000256" key="2">
    <source>
        <dbReference type="ARBA" id="ARBA00023239"/>
    </source>
</evidence>
<protein>
    <submittedName>
        <fullName evidence="5">Alginate lyase family protein</fullName>
    </submittedName>
</protein>
<dbReference type="Gene3D" id="1.50.10.100">
    <property type="entry name" value="Chondroitin AC/alginate lyase"/>
    <property type="match status" value="1"/>
</dbReference>
<sequence>MFRRLLPVLLCLTFARAAEHRVSSAAELAGLSLSPGDTVVMADGSWKHQQIRFQAKGTEDHPITLRAATSGTTFLEEDSSLEIDGDHLVVSGLWVKDGNIEIKGRDNRLTSCAITGGKQKNYLHLSGQRHRVDQCLFSGKTTEGPTVQVEVEESPNQHRFDHNHFGERPPLGRNGGETIRIGYSHQAMLSSATNVEHNLFERCDGEIEVISNKSCDNIYRANTFRDCAGFLTLRHGNRCRVEGNFFFGHLKRGSGGIRVIGQDHVVANNYIDSVADGAIRLTAGIPDGPATGYVEARNVAVVFNTIIDSPGAAIELDAGFGSAGRTLRPESIVIANNVFSLPQQAELTRGTQGAGFHWTGNFTNRVDEHARKVDLMLTRDSCEVGRPSPGSPLQSVADPFPGITTDLDGQPRIGRFDAGCDQISQAPATARPLTAADTGPPWMQASRANLREVLAHDRERILIAAEAALKQQPLTITSHRAKLSEGGPNDFYSNGDYWWPDPKKPDGLPYIKRDGETNPENFTAHRDTMRELRDAVAALAAAWLATGDPKYPAKAAALLETFFLDPSTRMNPNLEYAQAIPGVTRGRGIGIIDTLHLIEIPKAVEAMENSPAFTPELRKGLRLWFSDYAKWMTQSKNGKEEAATKNNHAVAYFLQLAVFAGFTSDEAQLAKCRQRFKDAFVPTQMAEDGSFPQELARTKPYGYSIFQLDNMATLCQVLSTSEDSLWDFELADGRGIKRAVAFLHPYLADKATWPHPHDVQAWDGWPARQPCLLFAGLACRESRYVDLWKTLDADPKDAEVRRNIAITQPALWLAR</sequence>
<dbReference type="InterPro" id="IPR012334">
    <property type="entry name" value="Pectin_lyas_fold"/>
</dbReference>
<dbReference type="SUPFAM" id="SSF51126">
    <property type="entry name" value="Pectin lyase-like"/>
    <property type="match status" value="1"/>
</dbReference>
<dbReference type="InterPro" id="IPR039513">
    <property type="entry name" value="PL-6"/>
</dbReference>
<dbReference type="EMBL" id="JBBUKT010000007">
    <property type="protein sequence ID" value="MEK7952469.1"/>
    <property type="molecule type" value="Genomic_DNA"/>
</dbReference>
<keyword evidence="2 5" id="KW-0456">Lyase</keyword>
<dbReference type="Gene3D" id="2.160.20.10">
    <property type="entry name" value="Single-stranded right-handed beta-helix, Pectin lyase-like"/>
    <property type="match status" value="1"/>
</dbReference>